<proteinExistence type="predicted"/>
<keyword evidence="2" id="KW-1185">Reference proteome</keyword>
<name>A0A1G9PN13_9ACTN</name>
<gene>
    <name evidence="1" type="ORF">SAMN05421869_13441</name>
</gene>
<accession>A0A1G9PN13</accession>
<protein>
    <submittedName>
        <fullName evidence="1">Uncharacterized protein</fullName>
    </submittedName>
</protein>
<evidence type="ECO:0000313" key="1">
    <source>
        <dbReference type="EMBL" id="SDM00104.1"/>
    </source>
</evidence>
<reference evidence="1 2" key="1">
    <citation type="submission" date="2016-10" db="EMBL/GenBank/DDBJ databases">
        <authorList>
            <person name="de Groot N.N."/>
        </authorList>
    </citation>
    <scope>NUCLEOTIDE SEQUENCE [LARGE SCALE GENOMIC DNA]</scope>
    <source>
        <strain evidence="1 2">CGMCC 4.6533</strain>
    </source>
</reference>
<dbReference type="STRING" id="633440.SAMN05421869_13441"/>
<sequence>MSGPAITPMLTSLAARAGLPENASLVEVVEAVRSMPYGRPRERSARGALAEWRGTCSTKHALLAAILAEHWPDTRPRLVHRVYRCTPEDASRSFGPAAAAAVPEEGLWDVHRYLIIDLNGNRVVIDVTFPSGAGWDGATSMPLACGQGTDHPAGPDPDADKRALEEAYCDPAVREPFIAALSEPATPLRGGPV</sequence>
<dbReference type="Proteomes" id="UP000199202">
    <property type="component" value="Unassembled WGS sequence"/>
</dbReference>
<dbReference type="AlphaFoldDB" id="A0A1G9PN13"/>
<evidence type="ECO:0000313" key="2">
    <source>
        <dbReference type="Proteomes" id="UP000199202"/>
    </source>
</evidence>
<dbReference type="EMBL" id="FNDJ01000034">
    <property type="protein sequence ID" value="SDM00104.1"/>
    <property type="molecule type" value="Genomic_DNA"/>
</dbReference>
<organism evidence="1 2">
    <name type="scientific">Nonomuraea jiangxiensis</name>
    <dbReference type="NCBI Taxonomy" id="633440"/>
    <lineage>
        <taxon>Bacteria</taxon>
        <taxon>Bacillati</taxon>
        <taxon>Actinomycetota</taxon>
        <taxon>Actinomycetes</taxon>
        <taxon>Streptosporangiales</taxon>
        <taxon>Streptosporangiaceae</taxon>
        <taxon>Nonomuraea</taxon>
    </lineage>
</organism>